<evidence type="ECO:0000256" key="5">
    <source>
        <dbReference type="ARBA" id="ARBA00022748"/>
    </source>
</evidence>
<accession>A0A2P1PQF3</accession>
<reference evidence="10 11" key="1">
    <citation type="submission" date="2018-03" db="EMBL/GenBank/DDBJ databases">
        <title>Ahniella affigens gen. nov., sp. nov., a gammaproteobacterium isolated from sandy soil near a stream.</title>
        <authorList>
            <person name="Ko Y."/>
            <person name="Kim J.-H."/>
        </authorList>
    </citation>
    <scope>NUCLEOTIDE SEQUENCE [LARGE SCALE GENOMIC DNA]</scope>
    <source>
        <strain evidence="10 11">D13</strain>
    </source>
</reference>
<feature type="compositionally biased region" description="Low complexity" evidence="8">
    <location>
        <begin position="132"/>
        <end position="142"/>
    </location>
</feature>
<organism evidence="10 11">
    <name type="scientific">Ahniella affigens</name>
    <dbReference type="NCBI Taxonomy" id="2021234"/>
    <lineage>
        <taxon>Bacteria</taxon>
        <taxon>Pseudomonadati</taxon>
        <taxon>Pseudomonadota</taxon>
        <taxon>Gammaproteobacteria</taxon>
        <taxon>Lysobacterales</taxon>
        <taxon>Rhodanobacteraceae</taxon>
        <taxon>Ahniella</taxon>
    </lineage>
</organism>
<keyword evidence="3 7" id="KW-0479">Metal-binding</keyword>
<keyword evidence="4 7" id="KW-0732">Signal</keyword>
<keyword evidence="7" id="KW-0472">Membrane</keyword>
<evidence type="ECO:0000259" key="9">
    <source>
        <dbReference type="Pfam" id="PF03918"/>
    </source>
</evidence>
<evidence type="ECO:0000256" key="1">
    <source>
        <dbReference type="ARBA" id="ARBA00010342"/>
    </source>
</evidence>
<keyword evidence="5" id="KW-0201">Cytochrome c-type biogenesis</keyword>
<reference evidence="10 11" key="2">
    <citation type="submission" date="2018-03" db="EMBL/GenBank/DDBJ databases">
        <authorList>
            <person name="Keele B.F."/>
        </authorList>
    </citation>
    <scope>NUCLEOTIDE SEQUENCE [LARGE SCALE GENOMIC DNA]</scope>
    <source>
        <strain evidence="10 11">D13</strain>
    </source>
</reference>
<feature type="transmembrane region" description="Helical" evidence="7">
    <location>
        <begin position="102"/>
        <end position="120"/>
    </location>
</feature>
<name>A0A2P1PQF3_9GAMM</name>
<evidence type="ECO:0000256" key="2">
    <source>
        <dbReference type="ARBA" id="ARBA00022617"/>
    </source>
</evidence>
<dbReference type="RefSeq" id="WP_106890996.1">
    <property type="nucleotide sequence ID" value="NZ_CP027860.1"/>
</dbReference>
<dbReference type="KEGG" id="xba:C7S18_07635"/>
<comment type="function">
    <text evidence="7">Possible subunit of a heme lyase.</text>
</comment>
<evidence type="ECO:0000256" key="8">
    <source>
        <dbReference type="SAM" id="MobiDB-lite"/>
    </source>
</evidence>
<dbReference type="GO" id="GO:0017004">
    <property type="term" value="P:cytochrome complex assembly"/>
    <property type="evidence" value="ECO:0007669"/>
    <property type="project" value="UniProtKB-KW"/>
</dbReference>
<proteinExistence type="inferred from homology"/>
<evidence type="ECO:0000313" key="10">
    <source>
        <dbReference type="EMBL" id="AVP97071.1"/>
    </source>
</evidence>
<keyword evidence="7" id="KW-1133">Transmembrane helix</keyword>
<dbReference type="GO" id="GO:0005886">
    <property type="term" value="C:plasma membrane"/>
    <property type="evidence" value="ECO:0007669"/>
    <property type="project" value="TreeGrafter"/>
</dbReference>
<keyword evidence="11" id="KW-1185">Reference proteome</keyword>
<dbReference type="Pfam" id="PF03918">
    <property type="entry name" value="CcmH"/>
    <property type="match status" value="1"/>
</dbReference>
<keyword evidence="6 7" id="KW-0408">Iron</keyword>
<dbReference type="FunFam" id="1.10.8.640:FF:000001">
    <property type="entry name" value="Cytochrome c-type biogenesis protein"/>
    <property type="match status" value="1"/>
</dbReference>
<evidence type="ECO:0000256" key="3">
    <source>
        <dbReference type="ARBA" id="ARBA00022723"/>
    </source>
</evidence>
<dbReference type="PANTHER" id="PTHR47870:SF1">
    <property type="entry name" value="CYTOCHROME C-TYPE BIOGENESIS PROTEIN CCMH"/>
    <property type="match status" value="1"/>
</dbReference>
<feature type="chain" id="PRO_5015023244" description="Cytochrome c-type biogenesis protein" evidence="7">
    <location>
        <begin position="20"/>
        <end position="152"/>
    </location>
</feature>
<dbReference type="InterPro" id="IPR051263">
    <property type="entry name" value="C-type_cytochrome_biogenesis"/>
</dbReference>
<keyword evidence="7" id="KW-0812">Transmembrane</keyword>
<dbReference type="OrthoDB" id="9804975at2"/>
<sequence>MIRTCLLWCLLCFSAAAFALDPMPFKDRDEELRFQDITRELRCLVCQNQNIADSNADLARDLRLEVFEMMREGKSDDEIKTFMTERYGDFVLYRPPMKPSTWLLWFGPFLVLLAGGFLLIRHIRGRQRARAEATSTAATPSTGPDDPNEMIP</sequence>
<dbReference type="CDD" id="cd16378">
    <property type="entry name" value="CcmH_N"/>
    <property type="match status" value="1"/>
</dbReference>
<feature type="domain" description="CcmH/CycL/Ccl2/NrfF N-terminal" evidence="9">
    <location>
        <begin position="9"/>
        <end position="134"/>
    </location>
</feature>
<comment type="similarity">
    <text evidence="1 7">Belongs to the CcmH/CycL/Ccl2/NrfF family.</text>
</comment>
<dbReference type="Proteomes" id="UP000241074">
    <property type="component" value="Chromosome"/>
</dbReference>
<evidence type="ECO:0000256" key="4">
    <source>
        <dbReference type="ARBA" id="ARBA00022729"/>
    </source>
</evidence>
<feature type="signal peptide" evidence="7">
    <location>
        <begin position="1"/>
        <end position="19"/>
    </location>
</feature>
<feature type="region of interest" description="Disordered" evidence="8">
    <location>
        <begin position="130"/>
        <end position="152"/>
    </location>
</feature>
<dbReference type="Gene3D" id="1.10.8.640">
    <property type="entry name" value="Cytochrome C biogenesis protein"/>
    <property type="match status" value="1"/>
</dbReference>
<protein>
    <recommendedName>
        <fullName evidence="7">Cytochrome c-type biogenesis protein</fullName>
    </recommendedName>
</protein>
<dbReference type="AlphaFoldDB" id="A0A2P1PQF3"/>
<dbReference type="GO" id="GO:0046872">
    <property type="term" value="F:metal ion binding"/>
    <property type="evidence" value="ECO:0007669"/>
    <property type="project" value="UniProtKB-KW"/>
</dbReference>
<dbReference type="InterPro" id="IPR038297">
    <property type="entry name" value="CcmH/CycL/NrfF/Ccl2_sf"/>
</dbReference>
<keyword evidence="2 7" id="KW-0349">Heme</keyword>
<dbReference type="PANTHER" id="PTHR47870">
    <property type="entry name" value="CYTOCHROME C-TYPE BIOGENESIS PROTEIN CCMH"/>
    <property type="match status" value="1"/>
</dbReference>
<dbReference type="InterPro" id="IPR005616">
    <property type="entry name" value="CcmH/CycL/Ccl2/NrfF_N"/>
</dbReference>
<evidence type="ECO:0000256" key="6">
    <source>
        <dbReference type="ARBA" id="ARBA00023004"/>
    </source>
</evidence>
<evidence type="ECO:0000313" key="11">
    <source>
        <dbReference type="Proteomes" id="UP000241074"/>
    </source>
</evidence>
<gene>
    <name evidence="10" type="ORF">C7S18_07635</name>
</gene>
<evidence type="ECO:0000256" key="7">
    <source>
        <dbReference type="RuleBase" id="RU364112"/>
    </source>
</evidence>
<dbReference type="EMBL" id="CP027860">
    <property type="protein sequence ID" value="AVP97071.1"/>
    <property type="molecule type" value="Genomic_DNA"/>
</dbReference>